<sequence>MAFNRLDSARIGSTNDRHNWSSDFPEDKKASHDSHHNWLILSIRDNVNAERVFWRYKTNVENKLLMNVPGSTF</sequence>
<dbReference type="EMBL" id="FNGS01000002">
    <property type="protein sequence ID" value="SDL39614.1"/>
    <property type="molecule type" value="Genomic_DNA"/>
</dbReference>
<organism evidence="2 3">
    <name type="scientific">Siphonobacter aquaeclarae</name>
    <dbReference type="NCBI Taxonomy" id="563176"/>
    <lineage>
        <taxon>Bacteria</taxon>
        <taxon>Pseudomonadati</taxon>
        <taxon>Bacteroidota</taxon>
        <taxon>Cytophagia</taxon>
        <taxon>Cytophagales</taxon>
        <taxon>Cytophagaceae</taxon>
        <taxon>Siphonobacter</taxon>
    </lineage>
</organism>
<accession>A0A1G9JR49</accession>
<proteinExistence type="predicted"/>
<dbReference type="AlphaFoldDB" id="A0A1G9JR49"/>
<protein>
    <submittedName>
        <fullName evidence="2">Uncharacterized protein</fullName>
    </submittedName>
</protein>
<reference evidence="2 3" key="1">
    <citation type="submission" date="2016-10" db="EMBL/GenBank/DDBJ databases">
        <authorList>
            <person name="de Groot N.N."/>
        </authorList>
    </citation>
    <scope>NUCLEOTIDE SEQUENCE [LARGE SCALE GENOMIC DNA]</scope>
    <source>
        <strain evidence="2 3">DSM 21668</strain>
    </source>
</reference>
<gene>
    <name evidence="2" type="ORF">SAMN04488090_0709</name>
</gene>
<name>A0A1G9JR49_9BACT</name>
<keyword evidence="3" id="KW-1185">Reference proteome</keyword>
<dbReference type="Proteomes" id="UP000198901">
    <property type="component" value="Unassembled WGS sequence"/>
</dbReference>
<evidence type="ECO:0000313" key="3">
    <source>
        <dbReference type="Proteomes" id="UP000198901"/>
    </source>
</evidence>
<evidence type="ECO:0000313" key="2">
    <source>
        <dbReference type="EMBL" id="SDL39614.1"/>
    </source>
</evidence>
<feature type="compositionally biased region" description="Basic and acidic residues" evidence="1">
    <location>
        <begin position="15"/>
        <end position="31"/>
    </location>
</feature>
<evidence type="ECO:0000256" key="1">
    <source>
        <dbReference type="SAM" id="MobiDB-lite"/>
    </source>
</evidence>
<feature type="region of interest" description="Disordered" evidence="1">
    <location>
        <begin position="1"/>
        <end position="31"/>
    </location>
</feature>